<feature type="active site" evidence="2">
    <location>
        <position position="57"/>
    </location>
</feature>
<name>A0A0C1K2L0_9BACT</name>
<dbReference type="Gene3D" id="3.40.1180.10">
    <property type="entry name" value="Decaprenyl diphosphate synthase-like"/>
    <property type="match status" value="1"/>
</dbReference>
<keyword evidence="2" id="KW-0479">Metal-binding</keyword>
<dbReference type="InterPro" id="IPR036424">
    <property type="entry name" value="UPP_synth-like_sf"/>
</dbReference>
<dbReference type="HAMAP" id="MF_01139">
    <property type="entry name" value="ISPT"/>
    <property type="match status" value="1"/>
</dbReference>
<dbReference type="EMBL" id="JSAN01000026">
    <property type="protein sequence ID" value="KIC73587.1"/>
    <property type="molecule type" value="Genomic_DNA"/>
</dbReference>
<evidence type="ECO:0000256" key="1">
    <source>
        <dbReference type="ARBA" id="ARBA00022679"/>
    </source>
</evidence>
<dbReference type="NCBIfam" id="TIGR00055">
    <property type="entry name" value="uppS"/>
    <property type="match status" value="1"/>
</dbReference>
<dbReference type="GO" id="GO:0000287">
    <property type="term" value="F:magnesium ion binding"/>
    <property type="evidence" value="ECO:0007669"/>
    <property type="project" value="UniProtKB-UniRule"/>
</dbReference>
<feature type="binding site" evidence="2">
    <location>
        <position position="106"/>
    </location>
    <ligand>
        <name>substrate</name>
    </ligand>
</feature>
<gene>
    <name evidence="3" type="primary">uppS</name>
    <name evidence="3" type="ORF">DB44_BC00150</name>
</gene>
<comment type="cofactor">
    <cofactor evidence="2">
        <name>Mg(2+)</name>
        <dbReference type="ChEBI" id="CHEBI:18420"/>
    </cofactor>
    <text evidence="2">Binds 2 magnesium ions per subunit.</text>
</comment>
<dbReference type="AlphaFoldDB" id="A0A0C1K2L0"/>
<evidence type="ECO:0000313" key="4">
    <source>
        <dbReference type="Proteomes" id="UP000031465"/>
    </source>
</evidence>
<feature type="binding site" evidence="2">
    <location>
        <position position="225"/>
    </location>
    <ligand>
        <name>substrate</name>
    </ligand>
</feature>
<feature type="binding site" evidence="2">
    <location>
        <begin position="102"/>
        <end position="104"/>
    </location>
    <ligand>
        <name>substrate</name>
    </ligand>
</feature>
<reference evidence="3 4" key="1">
    <citation type="journal article" date="2014" name="Mol. Biol. Evol.">
        <title>Massive expansion of Ubiquitination-related gene families within the Chlamydiae.</title>
        <authorList>
            <person name="Domman D."/>
            <person name="Collingro A."/>
            <person name="Lagkouvardos I."/>
            <person name="Gehre L."/>
            <person name="Weinmaier T."/>
            <person name="Rattei T."/>
            <person name="Subtil A."/>
            <person name="Horn M."/>
        </authorList>
    </citation>
    <scope>NUCLEOTIDE SEQUENCE [LARGE SCALE GENOMIC DNA]</scope>
    <source>
        <strain evidence="3 4">EI2</strain>
    </source>
</reference>
<dbReference type="PATRIC" id="fig|362787.3.peg.351"/>
<dbReference type="FunFam" id="3.40.1180.10:FF:000001">
    <property type="entry name" value="(2E,6E)-farnesyl-diphosphate-specific ditrans,polycis-undecaprenyl-diphosphate synthase"/>
    <property type="match status" value="1"/>
</dbReference>
<keyword evidence="2" id="KW-0460">Magnesium</keyword>
<comment type="similarity">
    <text evidence="2">Belongs to the UPP synthase family.</text>
</comment>
<dbReference type="CDD" id="cd00475">
    <property type="entry name" value="Cis_IPPS"/>
    <property type="match status" value="1"/>
</dbReference>
<dbReference type="PANTHER" id="PTHR10291:SF0">
    <property type="entry name" value="DEHYDRODOLICHYL DIPHOSPHATE SYNTHASE 2"/>
    <property type="match status" value="1"/>
</dbReference>
<dbReference type="GO" id="GO:0045547">
    <property type="term" value="F:ditrans,polycis-polyprenyl diphosphate synthase [(2E,6E)-farnesyl diphosphate specific] activity"/>
    <property type="evidence" value="ECO:0007669"/>
    <property type="project" value="TreeGrafter"/>
</dbReference>
<dbReference type="SUPFAM" id="SSF64005">
    <property type="entry name" value="Undecaprenyl diphosphate synthase"/>
    <property type="match status" value="1"/>
</dbReference>
<comment type="function">
    <text evidence="2">Catalyzes the condensation of isopentenyl diphosphate (IPP) with allylic pyrophosphates generating different type of terpenoids.</text>
</comment>
<sequence length="277" mass="31888">MYSIKSIYVILLQISRGSMLIDHAVIPLQESSSHFLPSQLESLNFSRIPQHIAIIPDGNRRWARKRLSSSNEGHREGADILMETVKAAKELGIKAITFYTFSTENWSRSFDEISALMLLFASYLSEQCDSMIQNGIKLETIGELDPLPEFLKDTLKETKKATCACDQIDLILAMNYGSRNELQRAFTRILDEVEQGNLKKEEVNETTIAQYLDTHQWPDPELLIRTSGEMRISNFLLWQISYTEIYIAPVLWPDFTPNHLLEAIVDYQKRERRWGGV</sequence>
<feature type="binding site" evidence="2">
    <location>
        <position position="62"/>
    </location>
    <ligand>
        <name>substrate</name>
    </ligand>
</feature>
<feature type="active site" description="Proton acceptor" evidence="2">
    <location>
        <position position="105"/>
    </location>
</feature>
<dbReference type="PROSITE" id="PS01066">
    <property type="entry name" value="UPP_SYNTHASE"/>
    <property type="match status" value="1"/>
</dbReference>
<feature type="binding site" evidence="2">
    <location>
        <begin position="231"/>
        <end position="233"/>
    </location>
    <ligand>
        <name>substrate</name>
    </ligand>
</feature>
<dbReference type="InterPro" id="IPR018520">
    <property type="entry name" value="UPP_synth-like_CS"/>
</dbReference>
<comment type="subunit">
    <text evidence="2">Homodimer.</text>
</comment>
<comment type="caution">
    <text evidence="2">Lacks conserved residue(s) required for the propagation of feature annotation.</text>
</comment>
<dbReference type="GO" id="GO:0016094">
    <property type="term" value="P:polyprenol biosynthetic process"/>
    <property type="evidence" value="ECO:0007669"/>
    <property type="project" value="TreeGrafter"/>
</dbReference>
<feature type="binding site" evidence="2">
    <location>
        <position position="74"/>
    </location>
    <ligand>
        <name>substrate</name>
    </ligand>
</feature>
<feature type="binding site" evidence="2">
    <location>
        <position position="244"/>
    </location>
    <ligand>
        <name>Mg(2+)</name>
        <dbReference type="ChEBI" id="CHEBI:18420"/>
    </ligand>
</feature>
<dbReference type="PANTHER" id="PTHR10291">
    <property type="entry name" value="DEHYDRODOLICHYL DIPHOSPHATE SYNTHASE FAMILY MEMBER"/>
    <property type="match status" value="1"/>
</dbReference>
<dbReference type="Pfam" id="PF01255">
    <property type="entry name" value="Prenyltransf"/>
    <property type="match status" value="1"/>
</dbReference>
<organism evidence="3 4">
    <name type="scientific">Candidatus Protochlamydia amoebophila</name>
    <dbReference type="NCBI Taxonomy" id="362787"/>
    <lineage>
        <taxon>Bacteria</taxon>
        <taxon>Pseudomonadati</taxon>
        <taxon>Chlamydiota</taxon>
        <taxon>Chlamydiia</taxon>
        <taxon>Parachlamydiales</taxon>
        <taxon>Parachlamydiaceae</taxon>
        <taxon>Candidatus Protochlamydia</taxon>
    </lineage>
</organism>
<evidence type="ECO:0000256" key="2">
    <source>
        <dbReference type="HAMAP-Rule" id="MF_01139"/>
    </source>
</evidence>
<comment type="caution">
    <text evidence="3">The sequence shown here is derived from an EMBL/GenBank/DDBJ whole genome shotgun (WGS) entry which is preliminary data.</text>
</comment>
<dbReference type="EC" id="2.5.1.-" evidence="2"/>
<evidence type="ECO:0000313" key="3">
    <source>
        <dbReference type="EMBL" id="KIC73587.1"/>
    </source>
</evidence>
<feature type="binding site" evidence="2">
    <location>
        <begin position="58"/>
        <end position="61"/>
    </location>
    <ligand>
        <name>substrate</name>
    </ligand>
</feature>
<dbReference type="Proteomes" id="UP000031465">
    <property type="component" value="Unassembled WGS sequence"/>
</dbReference>
<feature type="binding site" evidence="2">
    <location>
        <position position="108"/>
    </location>
    <ligand>
        <name>substrate</name>
    </ligand>
</feature>
<keyword evidence="1 2" id="KW-0808">Transferase</keyword>
<dbReference type="InterPro" id="IPR001441">
    <property type="entry name" value="UPP_synth-like"/>
</dbReference>
<protein>
    <recommendedName>
        <fullName evidence="2">Isoprenyl transferase</fullName>
        <ecNumber evidence="2">2.5.1.-</ecNumber>
    </recommendedName>
</protein>
<accession>A0A0C1K2L0</accession>
<proteinExistence type="inferred from homology"/>
<feature type="binding site" evidence="2">
    <location>
        <position position="57"/>
    </location>
    <ligand>
        <name>Mg(2+)</name>
        <dbReference type="ChEBI" id="CHEBI:18420"/>
    </ligand>
</feature>